<keyword evidence="7" id="KW-1185">Reference proteome</keyword>
<evidence type="ECO:0000313" key="7">
    <source>
        <dbReference type="Proteomes" id="UP000012283"/>
    </source>
</evidence>
<comment type="caution">
    <text evidence="6">The sequence shown here is derived from an EMBL/GenBank/DDBJ whole genome shotgun (WGS) entry which is preliminary data.</text>
</comment>
<dbReference type="PROSITE" id="PS51349">
    <property type="entry name" value="FMN_HYDROXY_ACID_DH_2"/>
    <property type="match status" value="1"/>
</dbReference>
<keyword evidence="3" id="KW-0288">FMN</keyword>
<keyword evidence="6" id="KW-0413">Isomerase</keyword>
<keyword evidence="2" id="KW-0285">Flavoprotein</keyword>
<dbReference type="STRING" id="1308866.J416_08397"/>
<evidence type="ECO:0000259" key="5">
    <source>
        <dbReference type="PROSITE" id="PS51349"/>
    </source>
</evidence>
<dbReference type="PANTHER" id="PTHR10578:SF107">
    <property type="entry name" value="2-HYDROXYACID OXIDASE 1"/>
    <property type="match status" value="1"/>
</dbReference>
<dbReference type="eggNOG" id="COG1304">
    <property type="taxonomic scope" value="Bacteria"/>
</dbReference>
<proteinExistence type="predicted"/>
<evidence type="ECO:0000256" key="4">
    <source>
        <dbReference type="ARBA" id="ARBA00023002"/>
    </source>
</evidence>
<dbReference type="Proteomes" id="UP000012283">
    <property type="component" value="Unassembled WGS sequence"/>
</dbReference>
<dbReference type="PATRIC" id="fig|1308866.3.peg.1701"/>
<comment type="cofactor">
    <cofactor evidence="1">
        <name>FMN</name>
        <dbReference type="ChEBI" id="CHEBI:58210"/>
    </cofactor>
</comment>
<evidence type="ECO:0000256" key="3">
    <source>
        <dbReference type="ARBA" id="ARBA00022643"/>
    </source>
</evidence>
<dbReference type="RefSeq" id="WP_003468186.1">
    <property type="nucleotide sequence ID" value="NZ_APML01000027.1"/>
</dbReference>
<evidence type="ECO:0000256" key="2">
    <source>
        <dbReference type="ARBA" id="ARBA00022630"/>
    </source>
</evidence>
<dbReference type="InterPro" id="IPR037396">
    <property type="entry name" value="FMN_HAD"/>
</dbReference>
<reference evidence="6 7" key="1">
    <citation type="submission" date="2013-03" db="EMBL/GenBank/DDBJ databases">
        <title>Draft genome sequence of Gracibacillus halophilus YIM-C55.5, a moderately halophilic and thermophilic organism from the Xiaochaidamu salt lake.</title>
        <authorList>
            <person name="Sugumar T."/>
            <person name="Polireddy D.R."/>
            <person name="Antony A."/>
            <person name="Madhava Y.R."/>
            <person name="Sivakumar N."/>
        </authorList>
    </citation>
    <scope>NUCLEOTIDE SEQUENCE [LARGE SCALE GENOMIC DNA]</scope>
    <source>
        <strain evidence="6 7">YIM-C55.5</strain>
    </source>
</reference>
<dbReference type="Gene3D" id="3.20.20.70">
    <property type="entry name" value="Aldolase class I"/>
    <property type="match status" value="1"/>
</dbReference>
<dbReference type="Pfam" id="PF01070">
    <property type="entry name" value="FMN_dh"/>
    <property type="match status" value="1"/>
</dbReference>
<dbReference type="PANTHER" id="PTHR10578">
    <property type="entry name" value="S -2-HYDROXY-ACID OXIDASE-RELATED"/>
    <property type="match status" value="1"/>
</dbReference>
<gene>
    <name evidence="6" type="ORF">J416_08397</name>
</gene>
<dbReference type="SUPFAM" id="SSF51395">
    <property type="entry name" value="FMN-linked oxidoreductases"/>
    <property type="match status" value="1"/>
</dbReference>
<keyword evidence="4" id="KW-0560">Oxidoreductase</keyword>
<dbReference type="InterPro" id="IPR000262">
    <property type="entry name" value="FMN-dep_DH"/>
</dbReference>
<protein>
    <submittedName>
        <fullName evidence="6">Isopentenyl-diphosphate delta-isomerase II 2</fullName>
    </submittedName>
</protein>
<dbReference type="InterPro" id="IPR013785">
    <property type="entry name" value="Aldolase_TIM"/>
</dbReference>
<dbReference type="GO" id="GO:0016853">
    <property type="term" value="F:isomerase activity"/>
    <property type="evidence" value="ECO:0007669"/>
    <property type="project" value="UniProtKB-KW"/>
</dbReference>
<evidence type="ECO:0000313" key="6">
    <source>
        <dbReference type="EMBL" id="ENH96916.1"/>
    </source>
</evidence>
<evidence type="ECO:0000256" key="1">
    <source>
        <dbReference type="ARBA" id="ARBA00001917"/>
    </source>
</evidence>
<sequence length="305" mass="34533">MVMTESKSLLKQYEEEAKEKLPEDIVEYLESHTRPTNVQPLIQTNIEKPYTDKLSPLLLGAVGAQTYFHQDGELATALAASQQKIPFIVGSNASYSIEEIADAIPKHSTWFLTHMFQDRELSKHFVQRAELAGCQAIVIAASNRPIVEHADQLDKGNANFVVDPIFLQKTYNVSKDEYQELIQSEYDNPNIYWDDIHYLQQYTNLPIYLYGNLSAEDARVALEYKIQGFILTRFKAFNIARLSSIRTIVGDSFDLIVESDITSAEELQHLIHVGADAVSIQKPYIYSLTASGHEGIESLINQFLK</sequence>
<accession>N4WUY2</accession>
<organism evidence="6 7">
    <name type="scientific">Gracilibacillus halophilus YIM-C55.5</name>
    <dbReference type="NCBI Taxonomy" id="1308866"/>
    <lineage>
        <taxon>Bacteria</taxon>
        <taxon>Bacillati</taxon>
        <taxon>Bacillota</taxon>
        <taxon>Bacilli</taxon>
        <taxon>Bacillales</taxon>
        <taxon>Bacillaceae</taxon>
        <taxon>Gracilibacillus</taxon>
    </lineage>
</organism>
<dbReference type="OrthoDB" id="9770452at2"/>
<dbReference type="AlphaFoldDB" id="N4WUY2"/>
<feature type="domain" description="FMN hydroxy acid dehydrogenase" evidence="5">
    <location>
        <begin position="55"/>
        <end position="305"/>
    </location>
</feature>
<dbReference type="EMBL" id="APML01000027">
    <property type="protein sequence ID" value="ENH96916.1"/>
    <property type="molecule type" value="Genomic_DNA"/>
</dbReference>
<name>N4WUY2_9BACI</name>
<dbReference type="GO" id="GO:0016491">
    <property type="term" value="F:oxidoreductase activity"/>
    <property type="evidence" value="ECO:0007669"/>
    <property type="project" value="UniProtKB-KW"/>
</dbReference>